<proteinExistence type="predicted"/>
<dbReference type="KEGG" id="ndv:NDEV_0216"/>
<organism evidence="1 2">
    <name type="scientific">Nitrosotalea devaniterrae</name>
    <dbReference type="NCBI Taxonomy" id="1078905"/>
    <lineage>
        <taxon>Archaea</taxon>
        <taxon>Nitrososphaerota</taxon>
        <taxon>Nitrososphaeria</taxon>
        <taxon>Nitrosotaleales</taxon>
        <taxon>Nitrosotaleaceae</taxon>
        <taxon>Nitrosotalea</taxon>
    </lineage>
</organism>
<name>A0A128A0V4_9ARCH</name>
<dbReference type="GO" id="GO:0051213">
    <property type="term" value="F:dioxygenase activity"/>
    <property type="evidence" value="ECO:0007669"/>
    <property type="project" value="UniProtKB-KW"/>
</dbReference>
<accession>A0A128A0V4</accession>
<dbReference type="PANTHER" id="PTHR40470:SF1">
    <property type="entry name" value="PHYTANOYL-COA DIOXYGENASE FAMILY PROTEIN (AFU_ORTHOLOGUE AFUA_2G15850)"/>
    <property type="match status" value="1"/>
</dbReference>
<dbReference type="InterPro" id="IPR008775">
    <property type="entry name" value="Phytyl_CoA_dOase-like"/>
</dbReference>
<dbReference type="Gene3D" id="2.60.120.620">
    <property type="entry name" value="q2cbj1_9rhob like domain"/>
    <property type="match status" value="1"/>
</dbReference>
<protein>
    <submittedName>
        <fullName evidence="1">Phytanyol-CoA dioxygenase</fullName>
    </submittedName>
</protein>
<keyword evidence="1" id="KW-0223">Dioxygenase</keyword>
<reference evidence="2" key="1">
    <citation type="submission" date="2015-10" db="EMBL/GenBank/DDBJ databases">
        <authorList>
            <person name="Lehtovirta-Morley L.E."/>
            <person name="Vieille C."/>
        </authorList>
    </citation>
    <scope>NUCLEOTIDE SEQUENCE [LARGE SCALE GENOMIC DNA]</scope>
</reference>
<dbReference type="PANTHER" id="PTHR40470">
    <property type="entry name" value="PHYTANOYL-COA DIOXYGENASE FAMILY PROTEIN (AFU_ORTHOLOGUE AFUA_2G15850)"/>
    <property type="match status" value="1"/>
</dbReference>
<sequence>MNFLSEAQKKFFDEEGYLVVSKNVAYESLERAREASRRMIEKCEKRLYPYHRANGKISNKMIEKIEHVFHPDIFEIDIFKAIMDSQIAEYSNEIMAHYGHNDIFMSFNRMHTTYRYSTWQNWHRDAIELDGKTISIKATLPLYNECGFYVVPKSHKKGNKDLEGSNSTIRGHLKNEICVPVKAGDLLFFHEAIVHKGSCVGREKYRRAQIHFRFTATKYADQNPKVFENWESRPSLVDLANEQWKDLLTKKVPIEKYYEPMQDRFPKHRTKINQFFAKCYYHISTLFPQNSKLIVEPNPRFEPYLKMPKEYDSMY</sequence>
<keyword evidence="2" id="KW-1185">Reference proteome</keyword>
<dbReference type="Pfam" id="PF05721">
    <property type="entry name" value="PhyH"/>
    <property type="match status" value="1"/>
</dbReference>
<keyword evidence="1" id="KW-0560">Oxidoreductase</keyword>
<dbReference type="SUPFAM" id="SSF51197">
    <property type="entry name" value="Clavaminate synthase-like"/>
    <property type="match status" value="1"/>
</dbReference>
<evidence type="ECO:0000313" key="2">
    <source>
        <dbReference type="Proteomes" id="UP000196239"/>
    </source>
</evidence>
<gene>
    <name evidence="1" type="ORF">NDEV_0216</name>
</gene>
<dbReference type="EMBL" id="LN890280">
    <property type="protein sequence ID" value="CUR50981.1"/>
    <property type="molecule type" value="Genomic_DNA"/>
</dbReference>
<dbReference type="AlphaFoldDB" id="A0A128A0V4"/>
<evidence type="ECO:0000313" key="1">
    <source>
        <dbReference type="EMBL" id="CUR50981.1"/>
    </source>
</evidence>
<dbReference type="Proteomes" id="UP000196239">
    <property type="component" value="Chromosome 1"/>
</dbReference>